<dbReference type="PANTHER" id="PTHR16222:SF17">
    <property type="entry name" value="SELENOPROTEIN J"/>
    <property type="match status" value="1"/>
</dbReference>
<dbReference type="Proteomes" id="UP000332933">
    <property type="component" value="Unassembled WGS sequence"/>
</dbReference>
<sequence>MSISSRRAAAAAISGFVADAARMPLHWVYDANELKTLVEGKDPAFLSPPASKFYNHAFGSLSPYGDEIVSLLQYLSKTPGQFSPTDYATASYDAMKVYPGYRNGVMCDLIANVEAGKEYPALASDHPDTQGLNKVPLLVARFAGQSDLVHIVRQAVKVHQNSAVAIEAAVAGALILERIVISGSSIRDAIAATKDDARVNTSIQQLIAGVLQDVATSSDVTAAIEKYGKACPLPGAFQGALVVLLANGHLVSSIQQNIVAGGDNCGRSIFIGAVAAAAGEVVPDTWTKLTTRYVEFHALVAQVVAHNPSLKLQVEEK</sequence>
<name>A0A485LDC6_9STRA</name>
<accession>A0A485LDC6</accession>
<evidence type="ECO:0000313" key="2">
    <source>
        <dbReference type="EMBL" id="VFT96416.1"/>
    </source>
</evidence>
<dbReference type="OrthoDB" id="547734at2759"/>
<gene>
    <name evidence="2" type="primary">Aste57867_19717</name>
    <name evidence="1" type="ORF">As57867_019652</name>
    <name evidence="2" type="ORF">ASTE57867_19717</name>
</gene>
<dbReference type="Gene3D" id="1.10.4080.10">
    <property type="entry name" value="ADP-ribosylation/Crystallin J1"/>
    <property type="match status" value="1"/>
</dbReference>
<dbReference type="InterPro" id="IPR036705">
    <property type="entry name" value="Ribosyl_crysJ1_sf"/>
</dbReference>
<organism evidence="2 3">
    <name type="scientific">Aphanomyces stellatus</name>
    <dbReference type="NCBI Taxonomy" id="120398"/>
    <lineage>
        <taxon>Eukaryota</taxon>
        <taxon>Sar</taxon>
        <taxon>Stramenopiles</taxon>
        <taxon>Oomycota</taxon>
        <taxon>Saprolegniomycetes</taxon>
        <taxon>Saprolegniales</taxon>
        <taxon>Verrucalvaceae</taxon>
        <taxon>Aphanomyces</taxon>
    </lineage>
</organism>
<proteinExistence type="predicted"/>
<dbReference type="SUPFAM" id="SSF101478">
    <property type="entry name" value="ADP-ribosylglycohydrolase"/>
    <property type="match status" value="1"/>
</dbReference>
<evidence type="ECO:0000313" key="1">
    <source>
        <dbReference type="EMBL" id="KAF0688688.1"/>
    </source>
</evidence>
<protein>
    <submittedName>
        <fullName evidence="2">Aste57867_19717 protein</fullName>
    </submittedName>
</protein>
<dbReference type="EMBL" id="CAADRA010006732">
    <property type="protein sequence ID" value="VFT96416.1"/>
    <property type="molecule type" value="Genomic_DNA"/>
</dbReference>
<dbReference type="EMBL" id="VJMH01006709">
    <property type="protein sequence ID" value="KAF0688688.1"/>
    <property type="molecule type" value="Genomic_DNA"/>
</dbReference>
<keyword evidence="3" id="KW-1185">Reference proteome</keyword>
<reference evidence="1" key="2">
    <citation type="submission" date="2019-06" db="EMBL/GenBank/DDBJ databases">
        <title>Genomics analysis of Aphanomyces spp. identifies a new class of oomycete effector associated with host adaptation.</title>
        <authorList>
            <person name="Gaulin E."/>
        </authorList>
    </citation>
    <scope>NUCLEOTIDE SEQUENCE</scope>
    <source>
        <strain evidence="1">CBS 578.67</strain>
    </source>
</reference>
<dbReference type="PANTHER" id="PTHR16222">
    <property type="entry name" value="ADP-RIBOSYLGLYCOHYDROLASE"/>
    <property type="match status" value="1"/>
</dbReference>
<dbReference type="Pfam" id="PF03747">
    <property type="entry name" value="ADP_ribosyl_GH"/>
    <property type="match status" value="1"/>
</dbReference>
<reference evidence="2 3" key="1">
    <citation type="submission" date="2019-03" db="EMBL/GenBank/DDBJ databases">
        <authorList>
            <person name="Gaulin E."/>
            <person name="Dumas B."/>
        </authorList>
    </citation>
    <scope>NUCLEOTIDE SEQUENCE [LARGE SCALE GENOMIC DNA]</scope>
    <source>
        <strain evidence="2">CBS 568.67</strain>
    </source>
</reference>
<dbReference type="InterPro" id="IPR050792">
    <property type="entry name" value="ADP-ribosylglycohydrolase"/>
</dbReference>
<dbReference type="InterPro" id="IPR005502">
    <property type="entry name" value="Ribosyl_crysJ1"/>
</dbReference>
<evidence type="ECO:0000313" key="3">
    <source>
        <dbReference type="Proteomes" id="UP000332933"/>
    </source>
</evidence>
<dbReference type="AlphaFoldDB" id="A0A485LDC6"/>